<accession>A0A9Q3E382</accession>
<dbReference type="AlphaFoldDB" id="A0A9Q3E382"/>
<evidence type="ECO:0000313" key="2">
    <source>
        <dbReference type="EMBL" id="MBW0511820.1"/>
    </source>
</evidence>
<comment type="caution">
    <text evidence="2">The sequence shown here is derived from an EMBL/GenBank/DDBJ whole genome shotgun (WGS) entry which is preliminary data.</text>
</comment>
<evidence type="ECO:0000259" key="1">
    <source>
        <dbReference type="Pfam" id="PF07727"/>
    </source>
</evidence>
<dbReference type="Proteomes" id="UP000765509">
    <property type="component" value="Unassembled WGS sequence"/>
</dbReference>
<name>A0A9Q3E382_9BASI</name>
<organism evidence="2 3">
    <name type="scientific">Austropuccinia psidii MF-1</name>
    <dbReference type="NCBI Taxonomy" id="1389203"/>
    <lineage>
        <taxon>Eukaryota</taxon>
        <taxon>Fungi</taxon>
        <taxon>Dikarya</taxon>
        <taxon>Basidiomycota</taxon>
        <taxon>Pucciniomycotina</taxon>
        <taxon>Pucciniomycetes</taxon>
        <taxon>Pucciniales</taxon>
        <taxon>Sphaerophragmiaceae</taxon>
        <taxon>Austropuccinia</taxon>
    </lineage>
</organism>
<protein>
    <recommendedName>
        <fullName evidence="1">Reverse transcriptase Ty1/copia-type domain-containing protein</fullName>
    </recommendedName>
</protein>
<dbReference type="Pfam" id="PF07727">
    <property type="entry name" value="RVT_2"/>
    <property type="match status" value="1"/>
</dbReference>
<proteinExistence type="predicted"/>
<feature type="domain" description="Reverse transcriptase Ty1/copia-type" evidence="1">
    <location>
        <begin position="2"/>
        <end position="101"/>
    </location>
</feature>
<reference evidence="2" key="1">
    <citation type="submission" date="2021-03" db="EMBL/GenBank/DDBJ databases">
        <title>Draft genome sequence of rust myrtle Austropuccinia psidii MF-1, a brazilian biotype.</title>
        <authorList>
            <person name="Quecine M.C."/>
            <person name="Pachon D.M.R."/>
            <person name="Bonatelli M.L."/>
            <person name="Correr F.H."/>
            <person name="Franceschini L.M."/>
            <person name="Leite T.F."/>
            <person name="Margarido G.R.A."/>
            <person name="Almeida C.A."/>
            <person name="Ferrarezi J.A."/>
            <person name="Labate C.A."/>
        </authorList>
    </citation>
    <scope>NUCLEOTIDE SEQUENCE</scope>
    <source>
        <strain evidence="2">MF-1</strain>
    </source>
</reference>
<gene>
    <name evidence="2" type="ORF">O181_051535</name>
</gene>
<dbReference type="EMBL" id="AVOT02022396">
    <property type="protein sequence ID" value="MBW0511820.1"/>
    <property type="molecule type" value="Genomic_DNA"/>
</dbReference>
<evidence type="ECO:0000313" key="3">
    <source>
        <dbReference type="Proteomes" id="UP000765509"/>
    </source>
</evidence>
<keyword evidence="3" id="KW-1185">Reference proteome</keyword>
<sequence>MTLVFKIKHDHNNQIVKYKARLCAQGFTQVVGIDFEKTFSPTGQLHSLRTLIAFASTDNLQFNQINVCSAFLNAPLEEMVYISIPQGLDLDQQQQCLRLKRLFTVSSKPPLPGTFDSKNGWSQFVSPSELLIPVCSIEQTPTQLALYQYGQYSYLWKKHGKLQERNSLRV</sequence>
<dbReference type="InterPro" id="IPR013103">
    <property type="entry name" value="RVT_2"/>
</dbReference>